<dbReference type="PANTHER" id="PTHR34117:SF1">
    <property type="entry name" value="STYLE CELL-CYCLE INHIBITOR 1"/>
    <property type="match status" value="1"/>
</dbReference>
<sequence>MSPSADTRDGRRSTRHRSRSPDSGRTSARTLPSEYGQKDIDPSDDFFLRAGEFKIWLAEEKGRYLDTMQGDMARAYFKRFAKAWNAGKLAPAYYTGEIVKTASVASTSSHTWEFKGSSAFELAQARQARKEVSGPNERASPPARVALGPARPPAQGRATLSNVQDERERQRELDERERQAQRAQRHRERRDEREDERADRATGKDRLQEKRAEKRASNRDFAAAREHDLAEIPDSVLMGDDASSFKAALAARERSQQHGQSRKQAYQQERAAIISEKAAAYKAKEDSTMAMFKNLAQARFG</sequence>
<dbReference type="InParanoid" id="G7DT15"/>
<gene>
    <name evidence="2" type="primary">Mo00540</name>
    <name evidence="2" type="ORF">E5Q_00540</name>
</gene>
<evidence type="ECO:0000313" key="3">
    <source>
        <dbReference type="Proteomes" id="UP000009131"/>
    </source>
</evidence>
<evidence type="ECO:0000313" key="2">
    <source>
        <dbReference type="EMBL" id="GAA93894.1"/>
    </source>
</evidence>
<dbReference type="eggNOG" id="ENOG502S2GY">
    <property type="taxonomic scope" value="Eukaryota"/>
</dbReference>
<feature type="compositionally biased region" description="Polar residues" evidence="1">
    <location>
        <begin position="257"/>
        <end position="267"/>
    </location>
</feature>
<reference evidence="2 3" key="1">
    <citation type="journal article" date="2011" name="J. Gen. Appl. Microbiol.">
        <title>Draft genome sequencing of the enigmatic basidiomycete Mixia osmundae.</title>
        <authorList>
            <person name="Nishida H."/>
            <person name="Nagatsuka Y."/>
            <person name="Sugiyama J."/>
        </authorList>
    </citation>
    <scope>NUCLEOTIDE SEQUENCE [LARGE SCALE GENOMIC DNA]</scope>
    <source>
        <strain evidence="3">CBS 9802 / IAM 14324 / JCM 22182 / KY 12970</strain>
    </source>
</reference>
<protein>
    <submittedName>
        <fullName evidence="2">Uncharacterized protein</fullName>
    </submittedName>
</protein>
<accession>G7DT15</accession>
<dbReference type="AlphaFoldDB" id="G7DT15"/>
<keyword evidence="3" id="KW-1185">Reference proteome</keyword>
<evidence type="ECO:0000256" key="1">
    <source>
        <dbReference type="SAM" id="MobiDB-lite"/>
    </source>
</evidence>
<name>G7DT15_MIXOS</name>
<dbReference type="HOGENOM" id="CLU_061245_1_0_1"/>
<dbReference type="PANTHER" id="PTHR34117">
    <property type="entry name" value="STYLE CELL-CYCLE INHIBITOR 1"/>
    <property type="match status" value="1"/>
</dbReference>
<feature type="region of interest" description="Disordered" evidence="1">
    <location>
        <begin position="1"/>
        <end position="42"/>
    </location>
</feature>
<comment type="caution">
    <text evidence="2">The sequence shown here is derived from an EMBL/GenBank/DDBJ whole genome shotgun (WGS) entry which is preliminary data.</text>
</comment>
<feature type="compositionally biased region" description="Basic and acidic residues" evidence="1">
    <location>
        <begin position="1"/>
        <end position="12"/>
    </location>
</feature>
<dbReference type="STRING" id="764103.G7DT15"/>
<reference evidence="2 3" key="2">
    <citation type="journal article" date="2012" name="Open Biol.">
        <title>Characteristics of nucleosomes and linker DNA regions on the genome of the basidiomycete Mixia osmundae revealed by mono- and dinucleosome mapping.</title>
        <authorList>
            <person name="Nishida H."/>
            <person name="Kondo S."/>
            <person name="Matsumoto T."/>
            <person name="Suzuki Y."/>
            <person name="Yoshikawa H."/>
            <person name="Taylor T.D."/>
            <person name="Sugiyama J."/>
        </authorList>
    </citation>
    <scope>NUCLEOTIDE SEQUENCE [LARGE SCALE GENOMIC DNA]</scope>
    <source>
        <strain evidence="3">CBS 9802 / IAM 14324 / JCM 22182 / KY 12970</strain>
    </source>
</reference>
<dbReference type="InterPro" id="IPR044688">
    <property type="entry name" value="SCI-1-like"/>
</dbReference>
<dbReference type="EMBL" id="BABT02000025">
    <property type="protein sequence ID" value="GAA93894.1"/>
    <property type="molecule type" value="Genomic_DNA"/>
</dbReference>
<feature type="region of interest" description="Disordered" evidence="1">
    <location>
        <begin position="248"/>
        <end position="267"/>
    </location>
</feature>
<feature type="region of interest" description="Disordered" evidence="1">
    <location>
        <begin position="125"/>
        <end position="226"/>
    </location>
</feature>
<dbReference type="RefSeq" id="XP_014571328.1">
    <property type="nucleotide sequence ID" value="XM_014715842.1"/>
</dbReference>
<dbReference type="Proteomes" id="UP000009131">
    <property type="component" value="Unassembled WGS sequence"/>
</dbReference>
<proteinExistence type="predicted"/>
<feature type="compositionally biased region" description="Basic and acidic residues" evidence="1">
    <location>
        <begin position="189"/>
        <end position="226"/>
    </location>
</feature>
<organism evidence="2 3">
    <name type="scientific">Mixia osmundae (strain CBS 9802 / IAM 14324 / JCM 22182 / KY 12970)</name>
    <dbReference type="NCBI Taxonomy" id="764103"/>
    <lineage>
        <taxon>Eukaryota</taxon>
        <taxon>Fungi</taxon>
        <taxon>Dikarya</taxon>
        <taxon>Basidiomycota</taxon>
        <taxon>Pucciniomycotina</taxon>
        <taxon>Mixiomycetes</taxon>
        <taxon>Mixiales</taxon>
        <taxon>Mixiaceae</taxon>
        <taxon>Mixia</taxon>
    </lineage>
</organism>
<dbReference type="OMA" id="MFAMYLD"/>
<feature type="compositionally biased region" description="Basic and acidic residues" evidence="1">
    <location>
        <begin position="164"/>
        <end position="180"/>
    </location>
</feature>
<dbReference type="OrthoDB" id="2139939at2759"/>